<evidence type="ECO:0000313" key="4">
    <source>
        <dbReference type="Proteomes" id="UP000284824"/>
    </source>
</evidence>
<gene>
    <name evidence="3" type="ORF">EDD27_0220</name>
</gene>
<feature type="compositionally biased region" description="Low complexity" evidence="1">
    <location>
        <begin position="229"/>
        <end position="242"/>
    </location>
</feature>
<evidence type="ECO:0000256" key="1">
    <source>
        <dbReference type="SAM" id="MobiDB-lite"/>
    </source>
</evidence>
<feature type="compositionally biased region" description="Low complexity" evidence="1">
    <location>
        <begin position="389"/>
        <end position="399"/>
    </location>
</feature>
<dbReference type="AlphaFoldDB" id="A0A438LWP9"/>
<dbReference type="Proteomes" id="UP000284824">
    <property type="component" value="Unassembled WGS sequence"/>
</dbReference>
<organism evidence="3 4">
    <name type="scientific">Nonomuraea polychroma</name>
    <dbReference type="NCBI Taxonomy" id="46176"/>
    <lineage>
        <taxon>Bacteria</taxon>
        <taxon>Bacillati</taxon>
        <taxon>Actinomycetota</taxon>
        <taxon>Actinomycetes</taxon>
        <taxon>Streptosporangiales</taxon>
        <taxon>Streptosporangiaceae</taxon>
        <taxon>Nonomuraea</taxon>
    </lineage>
</organism>
<feature type="domain" description="Peptidase C51" evidence="2">
    <location>
        <begin position="41"/>
        <end position="127"/>
    </location>
</feature>
<feature type="compositionally biased region" description="Basic and acidic residues" evidence="1">
    <location>
        <begin position="159"/>
        <end position="173"/>
    </location>
</feature>
<proteinExistence type="predicted"/>
<feature type="compositionally biased region" description="Basic residues" evidence="1">
    <location>
        <begin position="324"/>
        <end position="334"/>
    </location>
</feature>
<keyword evidence="4" id="KW-1185">Reference proteome</keyword>
<feature type="region of interest" description="Disordered" evidence="1">
    <location>
        <begin position="551"/>
        <end position="600"/>
    </location>
</feature>
<feature type="compositionally biased region" description="Basic and acidic residues" evidence="1">
    <location>
        <begin position="216"/>
        <end position="227"/>
    </location>
</feature>
<feature type="compositionally biased region" description="Low complexity" evidence="1">
    <location>
        <begin position="352"/>
        <end position="372"/>
    </location>
</feature>
<sequence>MTPEMQKFIELLESQLGYAEKASGYTKFGEWYGKNVEFDADYSGAPWCEMYLSWAAHKLGYEEWVGQFAWTVAHAKWFKEQGAWGKKPKPGAFVYYDWSGSNDVDNIDHVGVVTRVEGDTIFTIEGNIDGGVAKRKERDTSKVVGYGYPEQIKARLDEDAAREAAEAQKKAEEQASLPPGPGTDVGVLQMPGETLTGLIPQTEREEAAKPPLAGRPEPKRTSAEKTQEAAPAPAATSSSAAAGKSVTKGKHAKPSTADTTSVTAEPLPTHADASATGPLPVIESPTLIGSALIAALALLAVAKTRQVRLRPATATADRPPRSGPAHRRRRRRGAPKPADAPLWTAQLRDPLEPAATPERPATAARAELAATAGQASEQVRRLLGSRPFDPVADVAPRRAAASDRRTTADTGPFTPAFDTGSFEAPLDTGPFEPCWETGPMRRIRDSDPFEAEFDSNRFEFTDETGPLPRIRDTGPFEPVHGAGPLVVDTGPFQRVVIPGATSAFDAFAPVASAVPGGDILNSPDVGTAAYRGRRRRQEPFVEERFAEERFAPFTTDLAPRGRRHRSAGSPPPFPGQGGRELVGAISATSTGRPRRGRHRA</sequence>
<name>A0A438LWP9_9ACTN</name>
<feature type="region of interest" description="Disordered" evidence="1">
    <location>
        <begin position="309"/>
        <end position="439"/>
    </location>
</feature>
<evidence type="ECO:0000313" key="3">
    <source>
        <dbReference type="EMBL" id="RVX37930.1"/>
    </source>
</evidence>
<protein>
    <submittedName>
        <fullName evidence="3">CHAP domain-containing protein</fullName>
    </submittedName>
</protein>
<dbReference type="EMBL" id="SAUN01000001">
    <property type="protein sequence ID" value="RVX37930.1"/>
    <property type="molecule type" value="Genomic_DNA"/>
</dbReference>
<dbReference type="Pfam" id="PF05257">
    <property type="entry name" value="CHAP"/>
    <property type="match status" value="1"/>
</dbReference>
<accession>A0A438LWP9</accession>
<dbReference type="RefSeq" id="WP_127930641.1">
    <property type="nucleotide sequence ID" value="NZ_SAUN01000001.1"/>
</dbReference>
<dbReference type="InterPro" id="IPR038765">
    <property type="entry name" value="Papain-like_cys_pep_sf"/>
</dbReference>
<comment type="caution">
    <text evidence="3">The sequence shown here is derived from an EMBL/GenBank/DDBJ whole genome shotgun (WGS) entry which is preliminary data.</text>
</comment>
<evidence type="ECO:0000259" key="2">
    <source>
        <dbReference type="Pfam" id="PF05257"/>
    </source>
</evidence>
<feature type="region of interest" description="Disordered" evidence="1">
    <location>
        <begin position="159"/>
        <end position="281"/>
    </location>
</feature>
<dbReference type="SUPFAM" id="SSF54001">
    <property type="entry name" value="Cysteine proteinases"/>
    <property type="match status" value="1"/>
</dbReference>
<dbReference type="InterPro" id="IPR007921">
    <property type="entry name" value="CHAP_dom"/>
</dbReference>
<dbReference type="OrthoDB" id="5124837at2"/>
<reference evidence="3 4" key="1">
    <citation type="submission" date="2019-01" db="EMBL/GenBank/DDBJ databases">
        <title>Sequencing the genomes of 1000 actinobacteria strains.</title>
        <authorList>
            <person name="Klenk H.-P."/>
        </authorList>
    </citation>
    <scope>NUCLEOTIDE SEQUENCE [LARGE SCALE GENOMIC DNA]</scope>
    <source>
        <strain evidence="3 4">DSM 43925</strain>
    </source>
</reference>